<dbReference type="EMBL" id="LSQZ01000085">
    <property type="protein sequence ID" value="KXI10838.1"/>
    <property type="molecule type" value="Genomic_DNA"/>
</dbReference>
<comment type="caution">
    <text evidence="1">The sequence shown here is derived from an EMBL/GenBank/DDBJ whole genome shotgun (WGS) entry which is preliminary data.</text>
</comment>
<dbReference type="AlphaFoldDB" id="A0A135YN77"/>
<evidence type="ECO:0000313" key="1">
    <source>
        <dbReference type="EMBL" id="KXI10838.1"/>
    </source>
</evidence>
<reference evidence="1 2" key="1">
    <citation type="submission" date="2016-02" db="EMBL/GenBank/DDBJ databases">
        <authorList>
            <person name="Wen L."/>
            <person name="He K."/>
            <person name="Yang H."/>
        </authorList>
    </citation>
    <scope>NUCLEOTIDE SEQUENCE [LARGE SCALE GENOMIC DNA]</scope>
    <source>
        <strain evidence="1 2">MJR8628A</strain>
    </source>
</reference>
<gene>
    <name evidence="1" type="ORF">HMPREF3195_01580</name>
</gene>
<dbReference type="Proteomes" id="UP000070326">
    <property type="component" value="Unassembled WGS sequence"/>
</dbReference>
<proteinExistence type="predicted"/>
<dbReference type="PATRIC" id="fig|1261.5.peg.1585"/>
<accession>A0A135YN77</accession>
<sequence>MNRLYKSKKIIYKPKIFNEVPKKLNLLPNDIYYHLIKEILIINISGFGKVIKTFTCFCDNFYDHQETIFLFFREVIL</sequence>
<name>A0A135YN77_9FIRM</name>
<dbReference type="STRING" id="1261.HMPREF3195_01580"/>
<protein>
    <submittedName>
        <fullName evidence="1">Uncharacterized protein</fullName>
    </submittedName>
</protein>
<organism evidence="1 2">
    <name type="scientific">Peptostreptococcus anaerobius</name>
    <dbReference type="NCBI Taxonomy" id="1261"/>
    <lineage>
        <taxon>Bacteria</taxon>
        <taxon>Bacillati</taxon>
        <taxon>Bacillota</taxon>
        <taxon>Clostridia</taxon>
        <taxon>Peptostreptococcales</taxon>
        <taxon>Peptostreptococcaceae</taxon>
        <taxon>Peptostreptococcus</taxon>
    </lineage>
</organism>
<evidence type="ECO:0000313" key="2">
    <source>
        <dbReference type="Proteomes" id="UP000070326"/>
    </source>
</evidence>